<protein>
    <submittedName>
        <fullName evidence="1">Uncharacterized protein</fullName>
    </submittedName>
</protein>
<keyword evidence="2" id="KW-1185">Reference proteome</keyword>
<organism evidence="1 2">
    <name type="scientific">Triticum urartu</name>
    <name type="common">Red wild einkorn</name>
    <name type="synonym">Crithodium urartu</name>
    <dbReference type="NCBI Taxonomy" id="4572"/>
    <lineage>
        <taxon>Eukaryota</taxon>
        <taxon>Viridiplantae</taxon>
        <taxon>Streptophyta</taxon>
        <taxon>Embryophyta</taxon>
        <taxon>Tracheophyta</taxon>
        <taxon>Spermatophyta</taxon>
        <taxon>Magnoliopsida</taxon>
        <taxon>Liliopsida</taxon>
        <taxon>Poales</taxon>
        <taxon>Poaceae</taxon>
        <taxon>BOP clade</taxon>
        <taxon>Pooideae</taxon>
        <taxon>Triticodae</taxon>
        <taxon>Triticeae</taxon>
        <taxon>Triticinae</taxon>
        <taxon>Triticum</taxon>
    </lineage>
</organism>
<name>A0A8R7R311_TRIUA</name>
<dbReference type="Gramene" id="TuG1812G0700003742.01.T05">
    <property type="protein sequence ID" value="TuG1812G0700003742.01.T05"/>
    <property type="gene ID" value="TuG1812G0700003742.01"/>
</dbReference>
<reference evidence="2" key="1">
    <citation type="journal article" date="2013" name="Nature">
        <title>Draft genome of the wheat A-genome progenitor Triticum urartu.</title>
        <authorList>
            <person name="Ling H.Q."/>
            <person name="Zhao S."/>
            <person name="Liu D."/>
            <person name="Wang J."/>
            <person name="Sun H."/>
            <person name="Zhang C."/>
            <person name="Fan H."/>
            <person name="Li D."/>
            <person name="Dong L."/>
            <person name="Tao Y."/>
            <person name="Gao C."/>
            <person name="Wu H."/>
            <person name="Li Y."/>
            <person name="Cui Y."/>
            <person name="Guo X."/>
            <person name="Zheng S."/>
            <person name="Wang B."/>
            <person name="Yu K."/>
            <person name="Liang Q."/>
            <person name="Yang W."/>
            <person name="Lou X."/>
            <person name="Chen J."/>
            <person name="Feng M."/>
            <person name="Jian J."/>
            <person name="Zhang X."/>
            <person name="Luo G."/>
            <person name="Jiang Y."/>
            <person name="Liu J."/>
            <person name="Wang Z."/>
            <person name="Sha Y."/>
            <person name="Zhang B."/>
            <person name="Wu H."/>
            <person name="Tang D."/>
            <person name="Shen Q."/>
            <person name="Xue P."/>
            <person name="Zou S."/>
            <person name="Wang X."/>
            <person name="Liu X."/>
            <person name="Wang F."/>
            <person name="Yang Y."/>
            <person name="An X."/>
            <person name="Dong Z."/>
            <person name="Zhang K."/>
            <person name="Zhang X."/>
            <person name="Luo M.C."/>
            <person name="Dvorak J."/>
            <person name="Tong Y."/>
            <person name="Wang J."/>
            <person name="Yang H."/>
            <person name="Li Z."/>
            <person name="Wang D."/>
            <person name="Zhang A."/>
            <person name="Wang J."/>
        </authorList>
    </citation>
    <scope>NUCLEOTIDE SEQUENCE</scope>
    <source>
        <strain evidence="2">cv. G1812</strain>
    </source>
</reference>
<dbReference type="EnsemblPlants" id="TuG1812G0700003742.01.T04">
    <property type="protein sequence ID" value="TuG1812G0700003742.01.T04"/>
    <property type="gene ID" value="TuG1812G0700003742.01"/>
</dbReference>
<dbReference type="Proteomes" id="UP000015106">
    <property type="component" value="Chromosome 7"/>
</dbReference>
<dbReference type="Gramene" id="TuG1812G0700003742.01.T04">
    <property type="protein sequence ID" value="TuG1812G0700003742.01.T04"/>
    <property type="gene ID" value="TuG1812G0700003742.01"/>
</dbReference>
<dbReference type="AlphaFoldDB" id="A0A8R7R311"/>
<sequence length="124" mass="13147">MLRRDGVEDDIRGHHHAHGFAAIVIEFFGFTANRCAMGRQPVAPSLSPTLDNSVANGLHAVRLSVPVRSGRCGLRLRVGPPQLLAQGGVRTACGYALGSIFRIITIYLATTPTIMSSGGITCCC</sequence>
<evidence type="ECO:0000313" key="2">
    <source>
        <dbReference type="Proteomes" id="UP000015106"/>
    </source>
</evidence>
<dbReference type="Gramene" id="TuG1812G0700003719.01.T02">
    <property type="protein sequence ID" value="TuG1812G0700003719.01.T02"/>
    <property type="gene ID" value="TuG1812G0700003719.01"/>
</dbReference>
<reference evidence="1" key="3">
    <citation type="submission" date="2022-06" db="UniProtKB">
        <authorList>
            <consortium name="EnsemblPlants"/>
        </authorList>
    </citation>
    <scope>IDENTIFICATION</scope>
</reference>
<proteinExistence type="predicted"/>
<dbReference type="EnsemblPlants" id="TuG1812G0700003719.01.T05">
    <property type="protein sequence ID" value="TuG1812G0700003719.01.T05"/>
    <property type="gene ID" value="TuG1812G0700003719.01"/>
</dbReference>
<dbReference type="EnsemblPlants" id="TuG1812G0700003719.01.T02">
    <property type="protein sequence ID" value="TuG1812G0700003719.01.T02"/>
    <property type="gene ID" value="TuG1812G0700003719.01"/>
</dbReference>
<accession>A0A8R7R311</accession>
<dbReference type="EnsemblPlants" id="TuG1812G0700003719.01.T04">
    <property type="protein sequence ID" value="TuG1812G0700003719.01.T04"/>
    <property type="gene ID" value="TuG1812G0700003719.01"/>
</dbReference>
<dbReference type="Gramene" id="TuG1812G0700003719.01.T05">
    <property type="protein sequence ID" value="TuG1812G0700003719.01.T05"/>
    <property type="gene ID" value="TuG1812G0700003719.01"/>
</dbReference>
<dbReference type="EnsemblPlants" id="TuG1812G0700003742.01.T01">
    <property type="protein sequence ID" value="TuG1812G0700003742.01.T01"/>
    <property type="gene ID" value="TuG1812G0700003742.01"/>
</dbReference>
<dbReference type="Gramene" id="TuG1812G0700003742.01.T01">
    <property type="protein sequence ID" value="TuG1812G0700003742.01.T01"/>
    <property type="gene ID" value="TuG1812G0700003742.01"/>
</dbReference>
<reference evidence="1" key="2">
    <citation type="submission" date="2018-03" db="EMBL/GenBank/DDBJ databases">
        <title>The Triticum urartu genome reveals the dynamic nature of wheat genome evolution.</title>
        <authorList>
            <person name="Ling H."/>
            <person name="Ma B."/>
            <person name="Shi X."/>
            <person name="Liu H."/>
            <person name="Dong L."/>
            <person name="Sun H."/>
            <person name="Cao Y."/>
            <person name="Gao Q."/>
            <person name="Zheng S."/>
            <person name="Li Y."/>
            <person name="Yu Y."/>
            <person name="Du H."/>
            <person name="Qi M."/>
            <person name="Li Y."/>
            <person name="Yu H."/>
            <person name="Cui Y."/>
            <person name="Wang N."/>
            <person name="Chen C."/>
            <person name="Wu H."/>
            <person name="Zhao Y."/>
            <person name="Zhang J."/>
            <person name="Li Y."/>
            <person name="Zhou W."/>
            <person name="Zhang B."/>
            <person name="Hu W."/>
            <person name="Eijk M."/>
            <person name="Tang J."/>
            <person name="Witsenboer H."/>
            <person name="Zhao S."/>
            <person name="Li Z."/>
            <person name="Zhang A."/>
            <person name="Wang D."/>
            <person name="Liang C."/>
        </authorList>
    </citation>
    <scope>NUCLEOTIDE SEQUENCE [LARGE SCALE GENOMIC DNA]</scope>
    <source>
        <strain evidence="1">cv. G1812</strain>
    </source>
</reference>
<evidence type="ECO:0000313" key="1">
    <source>
        <dbReference type="EnsemblPlants" id="TuG1812G0700003742.01.T01"/>
    </source>
</evidence>
<dbReference type="Gramene" id="TuG1812G0700003719.01.T04">
    <property type="protein sequence ID" value="TuG1812G0700003719.01.T04"/>
    <property type="gene ID" value="TuG1812G0700003719.01"/>
</dbReference>
<dbReference type="EnsemblPlants" id="TuG1812G0700003742.01.T05">
    <property type="protein sequence ID" value="TuG1812G0700003742.01.T05"/>
    <property type="gene ID" value="TuG1812G0700003742.01"/>
</dbReference>